<dbReference type="CDD" id="cd07079">
    <property type="entry name" value="ALDH_F18-19_ProA-GPR"/>
    <property type="match status" value="1"/>
</dbReference>
<proteinExistence type="inferred from homology"/>
<protein>
    <recommendedName>
        <fullName evidence="2">glutamate-5-semialdehyde dehydrogenase</fullName>
        <ecNumber evidence="2">1.2.1.41</ecNumber>
    </recommendedName>
    <alternativeName>
        <fullName evidence="11">Glutamate-5-semialdehyde dehydrogenase</fullName>
    </alternativeName>
    <alternativeName>
        <fullName evidence="10">Glutamyl-gamma-semialdehyde dehydrogenase</fullName>
    </alternativeName>
</protein>
<comment type="pathway">
    <text evidence="1">Amino-acid biosynthesis; L-proline biosynthesis; L-glutamate 5-semialdehyde from L-glutamate: step 2/2.</text>
</comment>
<evidence type="ECO:0000256" key="5">
    <source>
        <dbReference type="ARBA" id="ARBA00022857"/>
    </source>
</evidence>
<comment type="catalytic activity">
    <reaction evidence="7">
        <text>L-glutamate 5-semialdehyde + phosphate + NADP(+) = L-glutamyl 5-phosphate + NADPH + H(+)</text>
        <dbReference type="Rhea" id="RHEA:19541"/>
        <dbReference type="ChEBI" id="CHEBI:15378"/>
        <dbReference type="ChEBI" id="CHEBI:43474"/>
        <dbReference type="ChEBI" id="CHEBI:57783"/>
        <dbReference type="ChEBI" id="CHEBI:58066"/>
        <dbReference type="ChEBI" id="CHEBI:58274"/>
        <dbReference type="ChEBI" id="CHEBI:58349"/>
        <dbReference type="EC" id="1.2.1.41"/>
    </reaction>
</comment>
<dbReference type="InterPro" id="IPR036397">
    <property type="entry name" value="RNaseH_sf"/>
</dbReference>
<evidence type="ECO:0000256" key="10">
    <source>
        <dbReference type="ARBA" id="ARBA00075718"/>
    </source>
</evidence>
<dbReference type="SUPFAM" id="SSF53098">
    <property type="entry name" value="Ribonuclease H-like"/>
    <property type="match status" value="1"/>
</dbReference>
<dbReference type="PANTHER" id="PTHR11063:SF8">
    <property type="entry name" value="DELTA-1-PYRROLINE-5-CARBOXYLATE SYNTHASE"/>
    <property type="match status" value="1"/>
</dbReference>
<evidence type="ECO:0000256" key="9">
    <source>
        <dbReference type="ARBA" id="ARBA00060997"/>
    </source>
</evidence>
<dbReference type="InterPro" id="IPR000965">
    <property type="entry name" value="GPR_dom"/>
</dbReference>
<dbReference type="InterPro" id="IPR015590">
    <property type="entry name" value="Aldehyde_DH_dom"/>
</dbReference>
<keyword evidence="3" id="KW-0028">Amino-acid biosynthesis</keyword>
<dbReference type="GO" id="GO:0003676">
    <property type="term" value="F:nucleic acid binding"/>
    <property type="evidence" value="ECO:0007669"/>
    <property type="project" value="InterPro"/>
</dbReference>
<reference evidence="13 14" key="1">
    <citation type="submission" date="2020-04" db="EMBL/GenBank/DDBJ databases">
        <title>Perkinsus olseni comparative genomics.</title>
        <authorList>
            <person name="Bogema D.R."/>
        </authorList>
    </citation>
    <scope>NUCLEOTIDE SEQUENCE [LARGE SCALE GENOMIC DNA]</scope>
    <source>
        <strain evidence="13">ATCC PRA-205</strain>
    </source>
</reference>
<evidence type="ECO:0000256" key="8">
    <source>
        <dbReference type="ARBA" id="ARBA00059423"/>
    </source>
</evidence>
<evidence type="ECO:0000256" key="1">
    <source>
        <dbReference type="ARBA" id="ARBA00004985"/>
    </source>
</evidence>
<dbReference type="GO" id="GO:0004350">
    <property type="term" value="F:glutamate-5-semialdehyde dehydrogenase activity"/>
    <property type="evidence" value="ECO:0007669"/>
    <property type="project" value="UniProtKB-EC"/>
</dbReference>
<feature type="domain" description="3'-5' exonuclease" evidence="12">
    <location>
        <begin position="439"/>
        <end position="621"/>
    </location>
</feature>
<dbReference type="InterPro" id="IPR016161">
    <property type="entry name" value="Ald_DH/histidinol_DH"/>
</dbReference>
<evidence type="ECO:0000256" key="3">
    <source>
        <dbReference type="ARBA" id="ARBA00022605"/>
    </source>
</evidence>
<accession>A0A7J6Q127</accession>
<keyword evidence="6" id="KW-0560">Oxidoreductase</keyword>
<comment type="function">
    <text evidence="8">Catalyzes the NADPH dependent reduction of L-gamma-glutamyl 5-phosphate into L-glutamate 5-semialdehyde and phosphate. The product spontaneously undergoes cyclization to form 1-pyrroline-5-carboxylate.</text>
</comment>
<organism evidence="13 14">
    <name type="scientific">Perkinsus olseni</name>
    <name type="common">Perkinsus atlanticus</name>
    <dbReference type="NCBI Taxonomy" id="32597"/>
    <lineage>
        <taxon>Eukaryota</taxon>
        <taxon>Sar</taxon>
        <taxon>Alveolata</taxon>
        <taxon>Perkinsozoa</taxon>
        <taxon>Perkinsea</taxon>
        <taxon>Perkinsida</taxon>
        <taxon>Perkinsidae</taxon>
        <taxon>Perkinsus</taxon>
    </lineage>
</organism>
<evidence type="ECO:0000256" key="4">
    <source>
        <dbReference type="ARBA" id="ARBA00022650"/>
    </source>
</evidence>
<sequence length="802" mass="87896">MSNSNADSLTECAMATRRAGRRLASTSIGERNAMLAAIRSHLVAKKEELLAANHTDMEAAQKDVAAGKLSPTLYKRLDLSGSKWNSLIAGLETVMSLKDPLGKVTYSHEMTEDGLRLYRLTCPIGVVLVIFEARPEAAVQIASLCIKSGNALLLKGGSEAKNSNAAIVEAIREAIEPFGMADAVQSIGSRSAVDELLRMDEYIDVVVPRGSNSLVKYIKSHTSIPVLGHADGICHTYIHSEADPDMAIKVTVDAKTQYPAVCNATETILVDQAIADSFIPRLFSSLREKGVTVHGDSTVLKILGGAREGLVEARGNDFDTEWCSLECSMHVVPSLGAAVDHINVHGSHHTDCIITGDPEAADEFMRKVDSAGVYWNASTRFADGFRYGFGAEVGVSTNRIHARGPMGLEGLTICKYRLYGNGHTVTDYGDKLLPPSEEPLPAEKAKEVASALGKEEVIGVDCEGVMLGRFGQLCTIQIATERGDTFMFDACREGVAQALAPLLSDSSVLKVFHDCREDSSALYHQHGITLECVFDTQATMLVGDRTDHQTSYWELVRQLLVDAEEEPSDGTLGDDPKFKALMAEDPELWRRRPLPQDIVNYALSGCLHLIPLYHAIQTKYLTSAQAMADAIGYSDHWVSYRHLNPQLKSAADVIKPPAEGVNRQSYGRKLQAMLASRTPTGELFWKLNAAPRVGFTTNPRPLQRFRDVAIGDIVDVCVSKVSWNGKFLYVDRYDHDYSYYDRSLRPRNDKVGTASQEYIHQSPAYFQESADTDPLLRVCLPGDGDYDSDAKPLFDTRLVLVS</sequence>
<evidence type="ECO:0000313" key="13">
    <source>
        <dbReference type="EMBL" id="KAF4701671.1"/>
    </source>
</evidence>
<dbReference type="Pfam" id="PF00171">
    <property type="entry name" value="Aldedh"/>
    <property type="match status" value="1"/>
</dbReference>
<dbReference type="Gene3D" id="3.30.420.10">
    <property type="entry name" value="Ribonuclease H-like superfamily/Ribonuclease H"/>
    <property type="match status" value="1"/>
</dbReference>
<dbReference type="Gene3D" id="3.40.605.10">
    <property type="entry name" value="Aldehyde Dehydrogenase, Chain A, domain 1"/>
    <property type="match status" value="1"/>
</dbReference>
<dbReference type="PANTHER" id="PTHR11063">
    <property type="entry name" value="GLUTAMATE SEMIALDEHYDE DEHYDROGENASE"/>
    <property type="match status" value="1"/>
</dbReference>
<dbReference type="SMART" id="SM00474">
    <property type="entry name" value="35EXOc"/>
    <property type="match status" value="1"/>
</dbReference>
<dbReference type="Proteomes" id="UP000574390">
    <property type="component" value="Unassembled WGS sequence"/>
</dbReference>
<gene>
    <name evidence="13" type="ORF">FOZ62_004804</name>
</gene>
<dbReference type="FunFam" id="3.40.309.10:FF:000006">
    <property type="entry name" value="Gamma-glutamyl phosphate reductase"/>
    <property type="match status" value="1"/>
</dbReference>
<evidence type="ECO:0000256" key="6">
    <source>
        <dbReference type="ARBA" id="ARBA00023002"/>
    </source>
</evidence>
<dbReference type="NCBIfam" id="TIGR00407">
    <property type="entry name" value="proA"/>
    <property type="match status" value="1"/>
</dbReference>
<keyword evidence="4" id="KW-0641">Proline biosynthesis</keyword>
<dbReference type="InterPro" id="IPR016162">
    <property type="entry name" value="Ald_DH_N"/>
</dbReference>
<dbReference type="GO" id="GO:0055129">
    <property type="term" value="P:L-proline biosynthetic process"/>
    <property type="evidence" value="ECO:0007669"/>
    <property type="project" value="UniProtKB-UniPathway"/>
</dbReference>
<evidence type="ECO:0000256" key="2">
    <source>
        <dbReference type="ARBA" id="ARBA00013002"/>
    </source>
</evidence>
<evidence type="ECO:0000313" key="14">
    <source>
        <dbReference type="Proteomes" id="UP000574390"/>
    </source>
</evidence>
<dbReference type="InterPro" id="IPR016163">
    <property type="entry name" value="Ald_DH_C"/>
</dbReference>
<evidence type="ECO:0000256" key="11">
    <source>
        <dbReference type="ARBA" id="ARBA00077451"/>
    </source>
</evidence>
<dbReference type="PROSITE" id="PS01223">
    <property type="entry name" value="PROA"/>
    <property type="match status" value="1"/>
</dbReference>
<dbReference type="UniPathway" id="UPA00098">
    <property type="reaction ID" value="UER00360"/>
</dbReference>
<comment type="caution">
    <text evidence="13">The sequence shown here is derived from an EMBL/GenBank/DDBJ whole genome shotgun (WGS) entry which is preliminary data.</text>
</comment>
<dbReference type="AlphaFoldDB" id="A0A7J6Q127"/>
<name>A0A7J6Q127_PEROL</name>
<dbReference type="NCBIfam" id="NF001221">
    <property type="entry name" value="PRK00197.1"/>
    <property type="match status" value="1"/>
</dbReference>
<evidence type="ECO:0000259" key="12">
    <source>
        <dbReference type="SMART" id="SM00474"/>
    </source>
</evidence>
<comment type="similarity">
    <text evidence="9">Belongs to the gamma-glutamyl phosphate reductase family.</text>
</comment>
<evidence type="ECO:0000256" key="7">
    <source>
        <dbReference type="ARBA" id="ARBA00049024"/>
    </source>
</evidence>
<dbReference type="InterPro" id="IPR002562">
    <property type="entry name" value="3'-5'_exonuclease_dom"/>
</dbReference>
<dbReference type="EMBL" id="JABANM010033191">
    <property type="protein sequence ID" value="KAF4701671.1"/>
    <property type="molecule type" value="Genomic_DNA"/>
</dbReference>
<dbReference type="Pfam" id="PF01612">
    <property type="entry name" value="DNA_pol_A_exo1"/>
    <property type="match status" value="1"/>
</dbReference>
<keyword evidence="5" id="KW-0521">NADP</keyword>
<dbReference type="HAMAP" id="MF_00412">
    <property type="entry name" value="ProA"/>
    <property type="match status" value="1"/>
</dbReference>
<dbReference type="GO" id="GO:0008408">
    <property type="term" value="F:3'-5' exonuclease activity"/>
    <property type="evidence" value="ECO:0007669"/>
    <property type="project" value="InterPro"/>
</dbReference>
<dbReference type="InterPro" id="IPR012337">
    <property type="entry name" value="RNaseH-like_sf"/>
</dbReference>
<dbReference type="EC" id="1.2.1.41" evidence="2"/>
<dbReference type="GO" id="GO:0006139">
    <property type="term" value="P:nucleobase-containing compound metabolic process"/>
    <property type="evidence" value="ECO:0007669"/>
    <property type="project" value="InterPro"/>
</dbReference>
<dbReference type="Gene3D" id="3.40.309.10">
    <property type="entry name" value="Aldehyde Dehydrogenase, Chain A, domain 2"/>
    <property type="match status" value="1"/>
</dbReference>
<dbReference type="InterPro" id="IPR020593">
    <property type="entry name" value="G-glutamylP_reductase_CS"/>
</dbReference>
<dbReference type="SUPFAM" id="SSF53720">
    <property type="entry name" value="ALDH-like"/>
    <property type="match status" value="1"/>
</dbReference>